<protein>
    <submittedName>
        <fullName evidence="1">Uncharacterized protein</fullName>
    </submittedName>
</protein>
<organism evidence="1 2">
    <name type="scientific">Trema orientale</name>
    <name type="common">Charcoal tree</name>
    <name type="synonym">Celtis orientalis</name>
    <dbReference type="NCBI Taxonomy" id="63057"/>
    <lineage>
        <taxon>Eukaryota</taxon>
        <taxon>Viridiplantae</taxon>
        <taxon>Streptophyta</taxon>
        <taxon>Embryophyta</taxon>
        <taxon>Tracheophyta</taxon>
        <taxon>Spermatophyta</taxon>
        <taxon>Magnoliopsida</taxon>
        <taxon>eudicotyledons</taxon>
        <taxon>Gunneridae</taxon>
        <taxon>Pentapetalae</taxon>
        <taxon>rosids</taxon>
        <taxon>fabids</taxon>
        <taxon>Rosales</taxon>
        <taxon>Cannabaceae</taxon>
        <taxon>Trema</taxon>
    </lineage>
</organism>
<reference evidence="2" key="1">
    <citation type="submission" date="2016-06" db="EMBL/GenBank/DDBJ databases">
        <title>Parallel loss of symbiosis genes in relatives of nitrogen-fixing non-legume Parasponia.</title>
        <authorList>
            <person name="Van Velzen R."/>
            <person name="Holmer R."/>
            <person name="Bu F."/>
            <person name="Rutten L."/>
            <person name="Van Zeijl A."/>
            <person name="Liu W."/>
            <person name="Santuari L."/>
            <person name="Cao Q."/>
            <person name="Sharma T."/>
            <person name="Shen D."/>
            <person name="Roswanjaya Y."/>
            <person name="Wardhani T."/>
            <person name="Kalhor M.S."/>
            <person name="Jansen J."/>
            <person name="Van den Hoogen J."/>
            <person name="Gungor B."/>
            <person name="Hartog M."/>
            <person name="Hontelez J."/>
            <person name="Verver J."/>
            <person name="Yang W.-C."/>
            <person name="Schijlen E."/>
            <person name="Repin R."/>
            <person name="Schilthuizen M."/>
            <person name="Schranz E."/>
            <person name="Heidstra R."/>
            <person name="Miyata K."/>
            <person name="Fedorova E."/>
            <person name="Kohlen W."/>
            <person name="Bisseling T."/>
            <person name="Smit S."/>
            <person name="Geurts R."/>
        </authorList>
    </citation>
    <scope>NUCLEOTIDE SEQUENCE [LARGE SCALE GENOMIC DNA]</scope>
    <source>
        <strain evidence="2">cv. RG33-2</strain>
    </source>
</reference>
<gene>
    <name evidence="1" type="ORF">TorRG33x02_151650</name>
</gene>
<dbReference type="OrthoDB" id="1880786at2759"/>
<dbReference type="PANTHER" id="PTHR34665:SF4">
    <property type="entry name" value="DUF3741 DOMAIN-CONTAINING PROTEIN"/>
    <property type="match status" value="1"/>
</dbReference>
<accession>A0A2P5EU61</accession>
<dbReference type="AlphaFoldDB" id="A0A2P5EU61"/>
<evidence type="ECO:0000313" key="2">
    <source>
        <dbReference type="Proteomes" id="UP000237000"/>
    </source>
</evidence>
<dbReference type="Proteomes" id="UP000237000">
    <property type="component" value="Unassembled WGS sequence"/>
</dbReference>
<dbReference type="InParanoid" id="A0A2P5EU61"/>
<evidence type="ECO:0000313" key="1">
    <source>
        <dbReference type="EMBL" id="PON89090.1"/>
    </source>
</evidence>
<keyword evidence="2" id="KW-1185">Reference proteome</keyword>
<dbReference type="EMBL" id="JXTC01000098">
    <property type="protein sequence ID" value="PON89090.1"/>
    <property type="molecule type" value="Genomic_DNA"/>
</dbReference>
<proteinExistence type="predicted"/>
<dbReference type="PANTHER" id="PTHR34665">
    <property type="entry name" value="DUF3741 DOMAIN-CONTAINING PROTEIN"/>
    <property type="match status" value="1"/>
</dbReference>
<comment type="caution">
    <text evidence="1">The sequence shown here is derived from an EMBL/GenBank/DDBJ whole genome shotgun (WGS) entry which is preliminary data.</text>
</comment>
<name>A0A2P5EU61_TREOI</name>
<sequence length="211" mass="23847">MEKKKTRGSTGDESAVVKAAAWAWYQHGSGSDGNATREYDITTRTRQAPRPSRYKLEAAAAKLAKGGGTSDHNIPFDHQESRGANYNLSLLDAYEIRNISRHFDSLVECSLSSADHKDGNNLRQKETLYGSSIGVLRKKKMNMMKLMRRFWLRHAAAVCSSREDEVVDTTTRPGFREGRQRQRQRQENLVLPVVMAATCRPWSITQSTRKS</sequence>